<gene>
    <name evidence="10" type="ORF">C8D78_1718</name>
</gene>
<keyword evidence="3" id="KW-0808">Transferase</keyword>
<evidence type="ECO:0000256" key="4">
    <source>
        <dbReference type="ARBA" id="ARBA00022741"/>
    </source>
</evidence>
<evidence type="ECO:0000256" key="6">
    <source>
        <dbReference type="ARBA" id="ARBA00022840"/>
    </source>
</evidence>
<evidence type="ECO:0000256" key="3">
    <source>
        <dbReference type="ARBA" id="ARBA00022679"/>
    </source>
</evidence>
<dbReference type="PROSITE" id="PS50011">
    <property type="entry name" value="PROTEIN_KINASE_DOM"/>
    <property type="match status" value="1"/>
</dbReference>
<dbReference type="InterPro" id="IPR008271">
    <property type="entry name" value="Ser/Thr_kinase_AS"/>
</dbReference>
<dbReference type="PANTHER" id="PTHR43671:SF13">
    <property type="entry name" value="SERINE_THREONINE-PROTEIN KINASE NEK2"/>
    <property type="match status" value="1"/>
</dbReference>
<evidence type="ECO:0000256" key="1">
    <source>
        <dbReference type="ARBA" id="ARBA00010886"/>
    </source>
</evidence>
<dbReference type="PROSITE" id="PS00108">
    <property type="entry name" value="PROTEIN_KINASE_ST"/>
    <property type="match status" value="1"/>
</dbReference>
<dbReference type="InterPro" id="IPR011009">
    <property type="entry name" value="Kinase-like_dom_sf"/>
</dbReference>
<evidence type="ECO:0000256" key="2">
    <source>
        <dbReference type="ARBA" id="ARBA00012513"/>
    </source>
</evidence>
<dbReference type="AlphaFoldDB" id="A0A495EUW8"/>
<comment type="similarity">
    <text evidence="1">Belongs to the protein kinase superfamily. NEK Ser/Thr protein kinase family. NIMA subfamily.</text>
</comment>
<dbReference type="InterPro" id="IPR000719">
    <property type="entry name" value="Prot_kinase_dom"/>
</dbReference>
<feature type="domain" description="Protein kinase" evidence="9">
    <location>
        <begin position="28"/>
        <end position="291"/>
    </location>
</feature>
<dbReference type="SUPFAM" id="SSF56112">
    <property type="entry name" value="Protein kinase-like (PK-like)"/>
    <property type="match status" value="1"/>
</dbReference>
<dbReference type="RefSeq" id="WP_244208315.1">
    <property type="nucleotide sequence ID" value="NZ_RBIR01000003.1"/>
</dbReference>
<evidence type="ECO:0000313" key="10">
    <source>
        <dbReference type="EMBL" id="RKR19907.1"/>
    </source>
</evidence>
<dbReference type="SMART" id="SM00220">
    <property type="entry name" value="S_TKc"/>
    <property type="match status" value="1"/>
</dbReference>
<dbReference type="InterPro" id="IPR017441">
    <property type="entry name" value="Protein_kinase_ATP_BS"/>
</dbReference>
<name>A0A495EUW8_9MICC</name>
<keyword evidence="5 10" id="KW-0418">Kinase</keyword>
<dbReference type="EMBL" id="RBIR01000003">
    <property type="protein sequence ID" value="RKR19907.1"/>
    <property type="molecule type" value="Genomic_DNA"/>
</dbReference>
<dbReference type="Gene3D" id="1.10.510.10">
    <property type="entry name" value="Transferase(Phosphotransferase) domain 1"/>
    <property type="match status" value="1"/>
</dbReference>
<sequence>MRAQAAARPGFAGSVLPARRPAGGEGSFLIHELLGRGATATVYRGTDLAAQRPVAVKVAEGPDDRHSRRIHDEARILSGLNHPAIVAFVGEGHVPDGYPWAGRPFLVEEFAFGGSLAERIHGGPGDPQEVAGWAAAALSGLSHVHAQGFVHQDIKPANVLLSSLRRSPVRIADFGIAAPAGSALEPGSSSGTAHYMSPQQASGGPAEPATDVYALGLVLLECLTATKAFPGTPVESLVARTLRGPVIPRELGPRWVSLLAAMTAMEAADRPLAAEASAEAAGMVRRPAPPLRDVAAGLLFGALKSAPSGAGRRPLKPVV</sequence>
<dbReference type="GO" id="GO:0005524">
    <property type="term" value="F:ATP binding"/>
    <property type="evidence" value="ECO:0007669"/>
    <property type="project" value="UniProtKB-UniRule"/>
</dbReference>
<comment type="caution">
    <text evidence="10">The sequence shown here is derived from an EMBL/GenBank/DDBJ whole genome shotgun (WGS) entry which is preliminary data.</text>
</comment>
<protein>
    <recommendedName>
        <fullName evidence="2">non-specific serine/threonine protein kinase</fullName>
        <ecNumber evidence="2">2.7.11.1</ecNumber>
    </recommendedName>
</protein>
<keyword evidence="4 7" id="KW-0547">Nucleotide-binding</keyword>
<dbReference type="InterPro" id="IPR050660">
    <property type="entry name" value="NEK_Ser/Thr_kinase"/>
</dbReference>
<evidence type="ECO:0000256" key="8">
    <source>
        <dbReference type="SAM" id="MobiDB-lite"/>
    </source>
</evidence>
<dbReference type="EC" id="2.7.11.1" evidence="2"/>
<feature type="region of interest" description="Disordered" evidence="8">
    <location>
        <begin position="185"/>
        <end position="207"/>
    </location>
</feature>
<evidence type="ECO:0000259" key="9">
    <source>
        <dbReference type="PROSITE" id="PS50011"/>
    </source>
</evidence>
<feature type="compositionally biased region" description="Polar residues" evidence="8">
    <location>
        <begin position="187"/>
        <end position="202"/>
    </location>
</feature>
<dbReference type="PANTHER" id="PTHR43671">
    <property type="entry name" value="SERINE/THREONINE-PROTEIN KINASE NEK"/>
    <property type="match status" value="1"/>
</dbReference>
<feature type="binding site" evidence="7">
    <location>
        <position position="57"/>
    </location>
    <ligand>
        <name>ATP</name>
        <dbReference type="ChEBI" id="CHEBI:30616"/>
    </ligand>
</feature>
<evidence type="ECO:0000313" key="11">
    <source>
        <dbReference type="Proteomes" id="UP000276055"/>
    </source>
</evidence>
<dbReference type="Pfam" id="PF00069">
    <property type="entry name" value="Pkinase"/>
    <property type="match status" value="1"/>
</dbReference>
<evidence type="ECO:0000256" key="7">
    <source>
        <dbReference type="PROSITE-ProRule" id="PRU10141"/>
    </source>
</evidence>
<dbReference type="Proteomes" id="UP000276055">
    <property type="component" value="Unassembled WGS sequence"/>
</dbReference>
<dbReference type="PROSITE" id="PS00107">
    <property type="entry name" value="PROTEIN_KINASE_ATP"/>
    <property type="match status" value="1"/>
</dbReference>
<organism evidence="10 11">
    <name type="scientific">Arthrobacter oryzae</name>
    <dbReference type="NCBI Taxonomy" id="409290"/>
    <lineage>
        <taxon>Bacteria</taxon>
        <taxon>Bacillati</taxon>
        <taxon>Actinomycetota</taxon>
        <taxon>Actinomycetes</taxon>
        <taxon>Micrococcales</taxon>
        <taxon>Micrococcaceae</taxon>
        <taxon>Arthrobacter</taxon>
    </lineage>
</organism>
<accession>A0A495EUW8</accession>
<keyword evidence="6 7" id="KW-0067">ATP-binding</keyword>
<proteinExistence type="inferred from homology"/>
<reference evidence="10 11" key="1">
    <citation type="submission" date="2018-10" db="EMBL/GenBank/DDBJ databases">
        <title>Genomic Encyclopedia of Type Strains, Phase IV (KMG-IV): sequencing the most valuable type-strain genomes for metagenomic binning, comparative biology and taxonomic classification.</title>
        <authorList>
            <person name="Goeker M."/>
        </authorList>
    </citation>
    <scope>NUCLEOTIDE SEQUENCE [LARGE SCALE GENOMIC DNA]</scope>
    <source>
        <strain evidence="10 11">DSM 25586</strain>
    </source>
</reference>
<dbReference type="CDD" id="cd14014">
    <property type="entry name" value="STKc_PknB_like"/>
    <property type="match status" value="1"/>
</dbReference>
<keyword evidence="10" id="KW-0723">Serine/threonine-protein kinase</keyword>
<dbReference type="GO" id="GO:0004674">
    <property type="term" value="F:protein serine/threonine kinase activity"/>
    <property type="evidence" value="ECO:0007669"/>
    <property type="project" value="UniProtKB-KW"/>
</dbReference>
<evidence type="ECO:0000256" key="5">
    <source>
        <dbReference type="ARBA" id="ARBA00022777"/>
    </source>
</evidence>